<gene>
    <name evidence="2" type="ORF">AMD00_05315</name>
</gene>
<protein>
    <recommendedName>
        <fullName evidence="1">Polymerase/histidinol phosphatase N-terminal domain-containing protein</fullName>
    </recommendedName>
</protein>
<dbReference type="PANTHER" id="PTHR42924">
    <property type="entry name" value="EXONUCLEASE"/>
    <property type="match status" value="1"/>
</dbReference>
<dbReference type="GO" id="GO:0035312">
    <property type="term" value="F:5'-3' DNA exonuclease activity"/>
    <property type="evidence" value="ECO:0007669"/>
    <property type="project" value="TreeGrafter"/>
</dbReference>
<reference evidence="3" key="1">
    <citation type="submission" date="2015-08" db="EMBL/GenBank/DDBJ databases">
        <title>Fjat-10028 dsm 16317.</title>
        <authorList>
            <person name="Liu B."/>
            <person name="Wang J."/>
            <person name="Zhu Y."/>
            <person name="Liu G."/>
            <person name="Chen Q."/>
            <person name="Chen Z."/>
            <person name="Lan J."/>
            <person name="Che J."/>
            <person name="Ge C."/>
            <person name="Shi H."/>
            <person name="Pan Z."/>
            <person name="Liu X."/>
        </authorList>
    </citation>
    <scope>NUCLEOTIDE SEQUENCE [LARGE SCALE GENOMIC DNA]</scope>
    <source>
        <strain evidence="3">DSM 16317</strain>
    </source>
</reference>
<dbReference type="Pfam" id="PF02811">
    <property type="entry name" value="PHP"/>
    <property type="match status" value="1"/>
</dbReference>
<comment type="caution">
    <text evidence="2">The sequence shown here is derived from an EMBL/GenBank/DDBJ whole genome shotgun (WGS) entry which is preliminary data.</text>
</comment>
<dbReference type="SUPFAM" id="SSF89550">
    <property type="entry name" value="PHP domain-like"/>
    <property type="match status" value="1"/>
</dbReference>
<dbReference type="InterPro" id="IPR052018">
    <property type="entry name" value="PHP_domain"/>
</dbReference>
<dbReference type="InterPro" id="IPR004013">
    <property type="entry name" value="PHP_dom"/>
</dbReference>
<dbReference type="EMBL" id="LILB01000001">
    <property type="protein sequence ID" value="KOO51855.1"/>
    <property type="molecule type" value="Genomic_DNA"/>
</dbReference>
<name>A0A0M0LL97_9BACL</name>
<feature type="domain" description="Polymerase/histidinol phosphatase N-terminal" evidence="1">
    <location>
        <begin position="178"/>
        <end position="241"/>
    </location>
</feature>
<dbReference type="Gene3D" id="3.20.20.140">
    <property type="entry name" value="Metal-dependent hydrolases"/>
    <property type="match status" value="1"/>
</dbReference>
<sequence>MRKLFQIAMTLDEKANQAHMTFHVEVPENVSRLVVNFNYSPIEESDRVALEHAVLREGYSVSILENDTVLRNLLTLSIHDPYKFRGGRHYFNSNQLIEISDGEASLGFEAGDIPVGVWQFTIHNHACLSPNIKCDLEVQAVVEEPSFSREVPLAQLREPKKKVVKTLQVEQNAPWVKAELHTHTVHSDGNQTTEQLLTAAEQEGIHCLSITDHNTTSAYQDLQLNQHNLTILQGVEYTTFYGHFLVHHAENIPLNNWTHLSSSSLQAFLQQLQNNEAFITIAHPFDMGNPFCTGCQWNYVLDHINHIDAIEVWNGPSPTLSLSNLDAYAKWTQLLQQGYEIQASCGRDWHNPMGQDEQCAYMFVQANDASAASIIDSLKYGRSYISMGPRIELTVNQRFSIGDHIRITDNRLQISLILSNMESSSRVCIIAGERLLYEKEVMDSEMVIDYTSDDFTENYVRIEIKNKVGDITAFTNPVYFQFV</sequence>
<dbReference type="OrthoDB" id="9804333at2"/>
<dbReference type="SMART" id="SM00481">
    <property type="entry name" value="POLIIIAc"/>
    <property type="match status" value="1"/>
</dbReference>
<accession>A0A0M0LL97</accession>
<dbReference type="STRING" id="263475.AMD00_05315"/>
<dbReference type="AlphaFoldDB" id="A0A0M0LL97"/>
<keyword evidence="3" id="KW-1185">Reference proteome</keyword>
<evidence type="ECO:0000259" key="1">
    <source>
        <dbReference type="SMART" id="SM00481"/>
    </source>
</evidence>
<dbReference type="InterPro" id="IPR003141">
    <property type="entry name" value="Pol/His_phosphatase_N"/>
</dbReference>
<dbReference type="PANTHER" id="PTHR42924:SF3">
    <property type="entry name" value="POLYMERASE_HISTIDINOL PHOSPHATASE N-TERMINAL DOMAIN-CONTAINING PROTEIN"/>
    <property type="match status" value="1"/>
</dbReference>
<organism evidence="2 3">
    <name type="scientific">Viridibacillus arvi</name>
    <dbReference type="NCBI Taxonomy" id="263475"/>
    <lineage>
        <taxon>Bacteria</taxon>
        <taxon>Bacillati</taxon>
        <taxon>Bacillota</taxon>
        <taxon>Bacilli</taxon>
        <taxon>Bacillales</taxon>
        <taxon>Caryophanaceae</taxon>
        <taxon>Viridibacillus</taxon>
    </lineage>
</organism>
<proteinExistence type="predicted"/>
<dbReference type="Proteomes" id="UP000036867">
    <property type="component" value="Unassembled WGS sequence"/>
</dbReference>
<dbReference type="PATRIC" id="fig|263475.3.peg.1477"/>
<evidence type="ECO:0000313" key="2">
    <source>
        <dbReference type="EMBL" id="KOO51855.1"/>
    </source>
</evidence>
<dbReference type="NCBIfam" id="NF038032">
    <property type="entry name" value="CehA_McbA_metalo"/>
    <property type="match status" value="1"/>
</dbReference>
<dbReference type="InterPro" id="IPR016195">
    <property type="entry name" value="Pol/histidinol_Pase-like"/>
</dbReference>
<evidence type="ECO:0000313" key="3">
    <source>
        <dbReference type="Proteomes" id="UP000036867"/>
    </source>
</evidence>
<dbReference type="GO" id="GO:0004534">
    <property type="term" value="F:5'-3' RNA exonuclease activity"/>
    <property type="evidence" value="ECO:0007669"/>
    <property type="project" value="TreeGrafter"/>
</dbReference>